<dbReference type="InterPro" id="IPR052156">
    <property type="entry name" value="BCAA_Transport_ATP-bd_LivF"/>
</dbReference>
<dbReference type="PANTHER" id="PTHR43820">
    <property type="entry name" value="HIGH-AFFINITY BRANCHED-CHAIN AMINO ACID TRANSPORT ATP-BINDING PROTEIN LIVF"/>
    <property type="match status" value="1"/>
</dbReference>
<reference evidence="8" key="1">
    <citation type="submission" date="2020-05" db="EMBL/GenBank/DDBJ databases">
        <authorList>
            <person name="Chiriac C."/>
            <person name="Salcher M."/>
            <person name="Ghai R."/>
            <person name="Kavagutti S V."/>
        </authorList>
    </citation>
    <scope>NUCLEOTIDE SEQUENCE</scope>
</reference>
<dbReference type="InterPro" id="IPR017871">
    <property type="entry name" value="ABC_transporter-like_CS"/>
</dbReference>
<dbReference type="EMBL" id="CAFBPF010000133">
    <property type="protein sequence ID" value="CAB5017078.1"/>
    <property type="molecule type" value="Genomic_DNA"/>
</dbReference>
<dbReference type="Pfam" id="PF00005">
    <property type="entry name" value="ABC_tran"/>
    <property type="match status" value="1"/>
</dbReference>
<dbReference type="GO" id="GO:0015807">
    <property type="term" value="P:L-amino acid transport"/>
    <property type="evidence" value="ECO:0007669"/>
    <property type="project" value="TreeGrafter"/>
</dbReference>
<dbReference type="GO" id="GO:0015658">
    <property type="term" value="F:branched-chain amino acid transmembrane transporter activity"/>
    <property type="evidence" value="ECO:0007669"/>
    <property type="project" value="TreeGrafter"/>
</dbReference>
<dbReference type="InterPro" id="IPR003593">
    <property type="entry name" value="AAA+_ATPase"/>
</dbReference>
<evidence type="ECO:0000256" key="5">
    <source>
        <dbReference type="ARBA" id="ARBA00022970"/>
    </source>
</evidence>
<protein>
    <submittedName>
        <fullName evidence="8">Unannotated protein</fullName>
    </submittedName>
</protein>
<dbReference type="GO" id="GO:0005524">
    <property type="term" value="F:ATP binding"/>
    <property type="evidence" value="ECO:0007669"/>
    <property type="project" value="UniProtKB-KW"/>
</dbReference>
<keyword evidence="4" id="KW-0067">ATP-binding</keyword>
<evidence type="ECO:0000259" key="6">
    <source>
        <dbReference type="PROSITE" id="PS50893"/>
    </source>
</evidence>
<dbReference type="PANTHER" id="PTHR43820:SF4">
    <property type="entry name" value="HIGH-AFFINITY BRANCHED-CHAIN AMINO ACID TRANSPORT ATP-BINDING PROTEIN LIVF"/>
    <property type="match status" value="1"/>
</dbReference>
<keyword evidence="3" id="KW-0547">Nucleotide-binding</keyword>
<comment type="similarity">
    <text evidence="1">Belongs to the ABC transporter superfamily.</text>
</comment>
<dbReference type="SUPFAM" id="SSF52540">
    <property type="entry name" value="P-loop containing nucleoside triphosphate hydrolases"/>
    <property type="match status" value="1"/>
</dbReference>
<keyword evidence="5" id="KW-0029">Amino-acid transport</keyword>
<keyword evidence="2" id="KW-0813">Transport</keyword>
<evidence type="ECO:0000313" key="7">
    <source>
        <dbReference type="EMBL" id="CAB4791486.1"/>
    </source>
</evidence>
<evidence type="ECO:0000256" key="2">
    <source>
        <dbReference type="ARBA" id="ARBA00022448"/>
    </source>
</evidence>
<dbReference type="Gene3D" id="3.40.50.300">
    <property type="entry name" value="P-loop containing nucleotide triphosphate hydrolases"/>
    <property type="match status" value="1"/>
</dbReference>
<dbReference type="InterPro" id="IPR027417">
    <property type="entry name" value="P-loop_NTPase"/>
</dbReference>
<evidence type="ECO:0000256" key="1">
    <source>
        <dbReference type="ARBA" id="ARBA00005417"/>
    </source>
</evidence>
<dbReference type="GO" id="GO:0016887">
    <property type="term" value="F:ATP hydrolysis activity"/>
    <property type="evidence" value="ECO:0007669"/>
    <property type="project" value="InterPro"/>
</dbReference>
<gene>
    <name evidence="7" type="ORF">UFOPK2996_00497</name>
    <name evidence="8" type="ORF">UFOPK4071_01031</name>
</gene>
<dbReference type="EMBL" id="CAFAAH010000046">
    <property type="protein sequence ID" value="CAB4791486.1"/>
    <property type="molecule type" value="Genomic_DNA"/>
</dbReference>
<dbReference type="SMART" id="SM00382">
    <property type="entry name" value="AAA"/>
    <property type="match status" value="1"/>
</dbReference>
<sequence length="235" mass="25513">MSLLTVTGLRARYGPVEVLRGVDFSVEAGEVVVILGANGSGKTTTLRALSGMVEATGRAEFSGESILGRRPDQVARLGIAHVPQGRGTITDLTVEENLRLGAFTRKDREVIADMDRWYEFFPRLRDRRRQQAGGMSGGEQQMLAIARAMMARPELVLLDEPSLGLAPIITQGLFKTLSAINRDENVSMLIVEQNATLALAIAQRGYVLETGEIVATGSAKELSNNDDVRRAYLGI</sequence>
<dbReference type="PROSITE" id="PS00211">
    <property type="entry name" value="ABC_TRANSPORTER_1"/>
    <property type="match status" value="1"/>
</dbReference>
<accession>A0A6J7QHD1</accession>
<dbReference type="AlphaFoldDB" id="A0A6J7QHD1"/>
<evidence type="ECO:0000256" key="3">
    <source>
        <dbReference type="ARBA" id="ARBA00022741"/>
    </source>
</evidence>
<evidence type="ECO:0000313" key="8">
    <source>
        <dbReference type="EMBL" id="CAB5017078.1"/>
    </source>
</evidence>
<dbReference type="InterPro" id="IPR003439">
    <property type="entry name" value="ABC_transporter-like_ATP-bd"/>
</dbReference>
<dbReference type="PROSITE" id="PS50893">
    <property type="entry name" value="ABC_TRANSPORTER_2"/>
    <property type="match status" value="1"/>
</dbReference>
<proteinExistence type="inferred from homology"/>
<feature type="domain" description="ABC transporter" evidence="6">
    <location>
        <begin position="4"/>
        <end position="235"/>
    </location>
</feature>
<dbReference type="CDD" id="cd03224">
    <property type="entry name" value="ABC_TM1139_LivF_branched"/>
    <property type="match status" value="1"/>
</dbReference>
<name>A0A6J7QHD1_9ZZZZ</name>
<organism evidence="8">
    <name type="scientific">freshwater metagenome</name>
    <dbReference type="NCBI Taxonomy" id="449393"/>
    <lineage>
        <taxon>unclassified sequences</taxon>
        <taxon>metagenomes</taxon>
        <taxon>ecological metagenomes</taxon>
    </lineage>
</organism>
<evidence type="ECO:0000256" key="4">
    <source>
        <dbReference type="ARBA" id="ARBA00022840"/>
    </source>
</evidence>